<evidence type="ECO:0000259" key="5">
    <source>
        <dbReference type="SMART" id="SM00984"/>
    </source>
</evidence>
<comment type="similarity">
    <text evidence="1 4">Belongs to the UDP-glucose/GDP-mannose dehydrogenase family.</text>
</comment>
<evidence type="ECO:0000313" key="6">
    <source>
        <dbReference type="EMBL" id="SBW03378.1"/>
    </source>
</evidence>
<dbReference type="AlphaFoldDB" id="A0A212JVI2"/>
<reference evidence="6" key="1">
    <citation type="submission" date="2016-04" db="EMBL/GenBank/DDBJ databases">
        <authorList>
            <person name="Evans L.H."/>
            <person name="Alamgir A."/>
            <person name="Owens N."/>
            <person name="Weber N.D."/>
            <person name="Virtaneva K."/>
            <person name="Barbian K."/>
            <person name="Babar A."/>
            <person name="Rosenke K."/>
        </authorList>
    </citation>
    <scope>NUCLEOTIDE SEQUENCE</scope>
    <source>
        <strain evidence="6">86</strain>
    </source>
</reference>
<dbReference type="PIRSF" id="PIRSF500136">
    <property type="entry name" value="UDP_ManNAc_DH"/>
    <property type="match status" value="1"/>
</dbReference>
<dbReference type="SUPFAM" id="SSF52413">
    <property type="entry name" value="UDP-glucose/GDP-mannose dehydrogenase C-terminal domain"/>
    <property type="match status" value="1"/>
</dbReference>
<dbReference type="InterPro" id="IPR028359">
    <property type="entry name" value="UDP_ManNAc/GlcNAc_DH"/>
</dbReference>
<dbReference type="InterPro" id="IPR014026">
    <property type="entry name" value="UDP-Glc/GDP-Man_DH_dimer"/>
</dbReference>
<dbReference type="SUPFAM" id="SSF48179">
    <property type="entry name" value="6-phosphogluconate dehydrogenase C-terminal domain-like"/>
    <property type="match status" value="1"/>
</dbReference>
<feature type="domain" description="UDP-glucose/GDP-mannose dehydrogenase C-terminal" evidence="5">
    <location>
        <begin position="335"/>
        <end position="437"/>
    </location>
</feature>
<dbReference type="Gene3D" id="3.40.50.720">
    <property type="entry name" value="NAD(P)-binding Rossmann-like Domain"/>
    <property type="match status" value="2"/>
</dbReference>
<evidence type="ECO:0000256" key="3">
    <source>
        <dbReference type="ARBA" id="ARBA00023027"/>
    </source>
</evidence>
<sequence>MRQRGMHRLRKTMTLQFADFKKKKLPVAVVGLGYVGLPLAVALARHFAVIGFDVAAERVAALASGRDHTGEVDDAAMAATTAQFTTDPAELARARVIIVAVPTPVDNHKTPDLTPVTRACATVGRAMAKGSVVVFESTVYPGVTEDVCVPILEKESGLVFGRDFTVGYSPERINPGDKVHTLESVVKIVAGSDEATRSLLAKIYGAVVKAGIHEASSIKVAEAAKVIENTQRDLNIALMNELSVIFHNLGIDTMEVLEAAGTKWNFLPFRPGLVGGHCIGVDPYYLTYKAEETGYQPQVILAGRRINDSMGGYVAKTAVKMMIQAGRQIRDAKVGILGLTFKENVPDLRNSKVIDIITELVDFGATVQVHDPLADNDEAKAEYGVSLLPLQDLTELDALILAVGHEAFSHITPKDIAARFADKDSVVVLDVKAFWDKEAMLDAGYAYWRL</sequence>
<dbReference type="PANTHER" id="PTHR43491:SF2">
    <property type="entry name" value="UDP-N-ACETYL-D-MANNOSAMINE DEHYDROGENASE"/>
    <property type="match status" value="1"/>
</dbReference>
<dbReference type="Pfam" id="PF03721">
    <property type="entry name" value="UDPG_MGDP_dh_N"/>
    <property type="match status" value="1"/>
</dbReference>
<dbReference type="Pfam" id="PF03720">
    <property type="entry name" value="UDPG_MGDP_dh_C"/>
    <property type="match status" value="1"/>
</dbReference>
<dbReference type="Pfam" id="PF00984">
    <property type="entry name" value="UDPG_MGDP_dh"/>
    <property type="match status" value="1"/>
</dbReference>
<dbReference type="NCBIfam" id="TIGR03026">
    <property type="entry name" value="NDP-sugDHase"/>
    <property type="match status" value="1"/>
</dbReference>
<dbReference type="InterPro" id="IPR036291">
    <property type="entry name" value="NAD(P)-bd_dom_sf"/>
</dbReference>
<evidence type="ECO:0000256" key="1">
    <source>
        <dbReference type="ARBA" id="ARBA00006601"/>
    </source>
</evidence>
<dbReference type="SMART" id="SM00984">
    <property type="entry name" value="UDPG_MGDP_dh_C"/>
    <property type="match status" value="1"/>
</dbReference>
<dbReference type="InterPro" id="IPR014027">
    <property type="entry name" value="UDP-Glc/GDP-Man_DH_C"/>
</dbReference>
<dbReference type="InterPro" id="IPR036220">
    <property type="entry name" value="UDP-Glc/GDP-Man_DH_C_sf"/>
</dbReference>
<proteinExistence type="inferred from homology"/>
<dbReference type="EMBL" id="FLUQ01000002">
    <property type="protein sequence ID" value="SBW03378.1"/>
    <property type="molecule type" value="Genomic_DNA"/>
</dbReference>
<name>A0A212JVI2_9DELT</name>
<dbReference type="GO" id="GO:0016616">
    <property type="term" value="F:oxidoreductase activity, acting on the CH-OH group of donors, NAD or NADP as acceptor"/>
    <property type="evidence" value="ECO:0007669"/>
    <property type="project" value="InterPro"/>
</dbReference>
<keyword evidence="2" id="KW-0560">Oxidoreductase</keyword>
<accession>A0A212JVI2</accession>
<evidence type="ECO:0000256" key="4">
    <source>
        <dbReference type="PIRNR" id="PIRNR000124"/>
    </source>
</evidence>
<organism evidence="6">
    <name type="scientific">uncultured delta proteobacterium</name>
    <dbReference type="NCBI Taxonomy" id="34034"/>
    <lineage>
        <taxon>Bacteria</taxon>
        <taxon>Deltaproteobacteria</taxon>
        <taxon>environmental samples</taxon>
    </lineage>
</organism>
<dbReference type="InterPro" id="IPR008927">
    <property type="entry name" value="6-PGluconate_DH-like_C_sf"/>
</dbReference>
<dbReference type="PANTHER" id="PTHR43491">
    <property type="entry name" value="UDP-N-ACETYL-D-MANNOSAMINE DEHYDROGENASE"/>
    <property type="match status" value="1"/>
</dbReference>
<dbReference type="InterPro" id="IPR017476">
    <property type="entry name" value="UDP-Glc/GDP-Man"/>
</dbReference>
<dbReference type="InterPro" id="IPR001732">
    <property type="entry name" value="UDP-Glc/GDP-Man_DH_N"/>
</dbReference>
<dbReference type="SUPFAM" id="SSF51735">
    <property type="entry name" value="NAD(P)-binding Rossmann-fold domains"/>
    <property type="match status" value="1"/>
</dbReference>
<keyword evidence="3" id="KW-0520">NAD</keyword>
<dbReference type="GO" id="GO:0016628">
    <property type="term" value="F:oxidoreductase activity, acting on the CH-CH group of donors, NAD or NADP as acceptor"/>
    <property type="evidence" value="ECO:0007669"/>
    <property type="project" value="InterPro"/>
</dbReference>
<dbReference type="PIRSF" id="PIRSF000124">
    <property type="entry name" value="UDPglc_GDPman_dh"/>
    <property type="match status" value="1"/>
</dbReference>
<evidence type="ECO:0000256" key="2">
    <source>
        <dbReference type="ARBA" id="ARBA00023002"/>
    </source>
</evidence>
<protein>
    <submittedName>
        <fullName evidence="6">Protein CapL</fullName>
    </submittedName>
</protein>
<dbReference type="GO" id="GO:0051287">
    <property type="term" value="F:NAD binding"/>
    <property type="evidence" value="ECO:0007669"/>
    <property type="project" value="InterPro"/>
</dbReference>
<gene>
    <name evidence="6" type="primary">capL</name>
    <name evidence="6" type="ORF">KL86DPRO_20133</name>
</gene>
<dbReference type="GO" id="GO:0000271">
    <property type="term" value="P:polysaccharide biosynthetic process"/>
    <property type="evidence" value="ECO:0007669"/>
    <property type="project" value="InterPro"/>
</dbReference>